<evidence type="ECO:0000313" key="7">
    <source>
        <dbReference type="Proteomes" id="UP000319267"/>
    </source>
</evidence>
<dbReference type="GO" id="GO:0140359">
    <property type="term" value="F:ABC-type transporter activity"/>
    <property type="evidence" value="ECO:0007669"/>
    <property type="project" value="InterPro"/>
</dbReference>
<dbReference type="InterPro" id="IPR003439">
    <property type="entry name" value="ABC_transporter-like_ATP-bd"/>
</dbReference>
<dbReference type="InterPro" id="IPR027417">
    <property type="entry name" value="P-loop_NTPase"/>
</dbReference>
<dbReference type="InterPro" id="IPR050683">
    <property type="entry name" value="Bact_Polysacc_Export_ATP-bd"/>
</dbReference>
<dbReference type="CDD" id="cd03220">
    <property type="entry name" value="ABC_KpsT_Wzt"/>
    <property type="match status" value="1"/>
</dbReference>
<organism evidence="6 7">
    <name type="scientific">Flavobacterium nitrogenifigens</name>
    <dbReference type="NCBI Taxonomy" id="1617283"/>
    <lineage>
        <taxon>Bacteria</taxon>
        <taxon>Pseudomonadati</taxon>
        <taxon>Bacteroidota</taxon>
        <taxon>Flavobacteriia</taxon>
        <taxon>Flavobacteriales</taxon>
        <taxon>Flavobacteriaceae</taxon>
        <taxon>Flavobacterium</taxon>
    </lineage>
</organism>
<dbReference type="Gene3D" id="3.40.50.300">
    <property type="entry name" value="P-loop containing nucleotide triphosphate hydrolases"/>
    <property type="match status" value="1"/>
</dbReference>
<reference evidence="6 7" key="1">
    <citation type="submission" date="2017-05" db="EMBL/GenBank/DDBJ databases">
        <authorList>
            <person name="Varghese N."/>
            <person name="Submissions S."/>
        </authorList>
    </citation>
    <scope>NUCLEOTIDE SEQUENCE [LARGE SCALE GENOMIC DNA]</scope>
    <source>
        <strain evidence="6 7">DSM 29982</strain>
    </source>
</reference>
<dbReference type="EMBL" id="FXTQ01000004">
    <property type="protein sequence ID" value="SMO82035.1"/>
    <property type="molecule type" value="Genomic_DNA"/>
</dbReference>
<proteinExistence type="inferred from homology"/>
<dbReference type="AlphaFoldDB" id="A0A521EDT0"/>
<feature type="domain" description="ABC transporter" evidence="5">
    <location>
        <begin position="44"/>
        <end position="269"/>
    </location>
</feature>
<dbReference type="GO" id="GO:0005524">
    <property type="term" value="F:ATP binding"/>
    <property type="evidence" value="ECO:0007669"/>
    <property type="project" value="UniProtKB-KW"/>
</dbReference>
<comment type="similarity">
    <text evidence="1">Belongs to the ABC transporter superfamily.</text>
</comment>
<dbReference type="PANTHER" id="PTHR46743">
    <property type="entry name" value="TEICHOIC ACIDS EXPORT ATP-BINDING PROTEIN TAGH"/>
    <property type="match status" value="1"/>
</dbReference>
<dbReference type="CDD" id="cd10147">
    <property type="entry name" value="Wzt_C-like"/>
    <property type="match status" value="1"/>
</dbReference>
<dbReference type="GO" id="GO:0016887">
    <property type="term" value="F:ATP hydrolysis activity"/>
    <property type="evidence" value="ECO:0007669"/>
    <property type="project" value="InterPro"/>
</dbReference>
<dbReference type="InterPro" id="IPR015860">
    <property type="entry name" value="ABC_transpr_TagH-like"/>
</dbReference>
<keyword evidence="2" id="KW-0813">Transport</keyword>
<keyword evidence="3" id="KW-0547">Nucleotide-binding</keyword>
<dbReference type="Proteomes" id="UP000319267">
    <property type="component" value="Unassembled WGS sequence"/>
</dbReference>
<dbReference type="SUPFAM" id="SSF52540">
    <property type="entry name" value="P-loop containing nucleoside triphosphate hydrolases"/>
    <property type="match status" value="1"/>
</dbReference>
<dbReference type="InterPro" id="IPR029439">
    <property type="entry name" value="Wzt_C"/>
</dbReference>
<dbReference type="GO" id="GO:0016020">
    <property type="term" value="C:membrane"/>
    <property type="evidence" value="ECO:0007669"/>
    <property type="project" value="InterPro"/>
</dbReference>
<dbReference type="PROSITE" id="PS50893">
    <property type="entry name" value="ABC_TRANSPORTER_2"/>
    <property type="match status" value="1"/>
</dbReference>
<dbReference type="RefSeq" id="WP_239457898.1">
    <property type="nucleotide sequence ID" value="NZ_CP043612.1"/>
</dbReference>
<evidence type="ECO:0000313" key="6">
    <source>
        <dbReference type="EMBL" id="SMO82035.1"/>
    </source>
</evidence>
<evidence type="ECO:0000256" key="1">
    <source>
        <dbReference type="ARBA" id="ARBA00005417"/>
    </source>
</evidence>
<gene>
    <name evidence="6" type="ORF">SAMN06265220_104142</name>
</gene>
<dbReference type="SMART" id="SM00382">
    <property type="entry name" value="AAA"/>
    <property type="match status" value="1"/>
</dbReference>
<name>A0A521EDT0_9FLAO</name>
<protein>
    <submittedName>
        <fullName evidence="6">ABC-type polysaccharide/polyol phosphate transport system, ATPase component</fullName>
    </submittedName>
</protein>
<evidence type="ECO:0000256" key="2">
    <source>
        <dbReference type="ARBA" id="ARBA00022448"/>
    </source>
</evidence>
<sequence length="418" mass="46939">MKDIILKAENISKQYRLGEVGTGTLSHDLNRWWHKIRGKENPYLKIGETNDRSTKGTSDYVWALQDINFEVERGEVLGIIGKNGAGKSTLLKILSKVTAPTTGSIKSRGRIASLLEVGTGFNGEMTGRENIFLNGAILGMTKKEITSKLDEIIEFSGCERYIDTPVKRYSSGMTVRLAFAVAAFLEPEILVIDEVLAVGDAEFQKKAIGKMQDISREGGRTVLFVSHNMAAVKQLCTKGIVMENGKVVFEGSIDAVIDEYFNEDQLANDGKRTEINNDSSGFFTRWFIGDSNLFSISSDEKESICFEFNSNEDFSNCELGLVIRNFEGKIMLGCNSRDYEGDYFDIKKGNQVFKFELILPVIDGKYEIDIALVSNNTIIDQWVSETNLIVKNKFESVLDRKWRGELNLKTSFRYDELS</sequence>
<evidence type="ECO:0000256" key="3">
    <source>
        <dbReference type="ARBA" id="ARBA00022741"/>
    </source>
</evidence>
<accession>A0A521EDT0</accession>
<dbReference type="Gene3D" id="2.70.50.60">
    <property type="entry name" value="abc- transporter (atp binding component) like domain"/>
    <property type="match status" value="1"/>
</dbReference>
<dbReference type="PANTHER" id="PTHR46743:SF2">
    <property type="entry name" value="TEICHOIC ACIDS EXPORT ATP-BINDING PROTEIN TAGH"/>
    <property type="match status" value="1"/>
</dbReference>
<evidence type="ECO:0000256" key="4">
    <source>
        <dbReference type="ARBA" id="ARBA00022840"/>
    </source>
</evidence>
<keyword evidence="7" id="KW-1185">Reference proteome</keyword>
<dbReference type="InterPro" id="IPR003593">
    <property type="entry name" value="AAA+_ATPase"/>
</dbReference>
<evidence type="ECO:0000259" key="5">
    <source>
        <dbReference type="PROSITE" id="PS50893"/>
    </source>
</evidence>
<dbReference type="Pfam" id="PF00005">
    <property type="entry name" value="ABC_tran"/>
    <property type="match status" value="1"/>
</dbReference>
<keyword evidence="4" id="KW-0067">ATP-binding</keyword>